<evidence type="ECO:0000256" key="1">
    <source>
        <dbReference type="SAM" id="Phobius"/>
    </source>
</evidence>
<reference evidence="2 3" key="1">
    <citation type="submission" date="2023-03" db="EMBL/GenBank/DDBJ databases">
        <authorList>
            <person name="Shen W."/>
            <person name="Cai J."/>
        </authorList>
    </citation>
    <scope>NUCLEOTIDE SEQUENCE [LARGE SCALE GENOMIC DNA]</scope>
    <source>
        <strain evidence="2 3">B516</strain>
    </source>
</reference>
<keyword evidence="1" id="KW-1133">Transmembrane helix</keyword>
<name>A0ABD5FPL1_ENTCA</name>
<keyword evidence="1" id="KW-0472">Membrane</keyword>
<protein>
    <submittedName>
        <fullName evidence="2">Uncharacterized protein</fullName>
    </submittedName>
</protein>
<keyword evidence="1" id="KW-0812">Transmembrane</keyword>
<evidence type="ECO:0000313" key="2">
    <source>
        <dbReference type="EMBL" id="MDT2984058.1"/>
    </source>
</evidence>
<feature type="transmembrane region" description="Helical" evidence="1">
    <location>
        <begin position="6"/>
        <end position="24"/>
    </location>
</feature>
<accession>A0ABD5FPL1</accession>
<dbReference type="RefSeq" id="WP_244733243.1">
    <property type="nucleotide sequence ID" value="NZ_JAQDXC010000017.1"/>
</dbReference>
<dbReference type="Proteomes" id="UP001253851">
    <property type="component" value="Unassembled WGS sequence"/>
</dbReference>
<feature type="transmembrane region" description="Helical" evidence="1">
    <location>
        <begin position="36"/>
        <end position="57"/>
    </location>
</feature>
<proteinExistence type="predicted"/>
<comment type="caution">
    <text evidence="2">The sequence shown here is derived from an EMBL/GenBank/DDBJ whole genome shotgun (WGS) entry which is preliminary data.</text>
</comment>
<organism evidence="2 3">
    <name type="scientific">Enterococcus casseliflavus</name>
    <name type="common">Enterococcus flavescens</name>
    <dbReference type="NCBI Taxonomy" id="37734"/>
    <lineage>
        <taxon>Bacteria</taxon>
        <taxon>Bacillati</taxon>
        <taxon>Bacillota</taxon>
        <taxon>Bacilli</taxon>
        <taxon>Lactobacillales</taxon>
        <taxon>Enterococcaceae</taxon>
        <taxon>Enterococcus</taxon>
    </lineage>
</organism>
<sequence length="58" mass="5973">MTATLTQTIIVIVIMLIIALLSGYGLRVGKSLIGRAICALIFIAAAVLLIGSIASLFA</sequence>
<dbReference type="EMBL" id="JARQDZ010000012">
    <property type="protein sequence ID" value="MDT2984058.1"/>
    <property type="molecule type" value="Genomic_DNA"/>
</dbReference>
<evidence type="ECO:0000313" key="3">
    <source>
        <dbReference type="Proteomes" id="UP001253851"/>
    </source>
</evidence>
<dbReference type="AlphaFoldDB" id="A0ABD5FPL1"/>
<gene>
    <name evidence="2" type="ORF">P7I34_15405</name>
</gene>